<dbReference type="GO" id="GO:0000462">
    <property type="term" value="P:maturation of SSU-rRNA from tricistronic rRNA transcript (SSU-rRNA, 5.8S rRNA, LSU-rRNA)"/>
    <property type="evidence" value="ECO:0007669"/>
    <property type="project" value="TreeGrafter"/>
</dbReference>
<proteinExistence type="predicted"/>
<evidence type="ECO:0008006" key="4">
    <source>
        <dbReference type="Google" id="ProtNLM"/>
    </source>
</evidence>
<evidence type="ECO:0000256" key="1">
    <source>
        <dbReference type="SAM" id="MobiDB-lite"/>
    </source>
</evidence>
<dbReference type="PANTHER" id="PTHR13237">
    <property type="entry name" value="SOMETHING ABOUT SILENCING PROTEIN 10-RELATED"/>
    <property type="match status" value="1"/>
</dbReference>
<protein>
    <recommendedName>
        <fullName evidence="4">Neuroguidin</fullName>
    </recommendedName>
</protein>
<dbReference type="AlphaFoldDB" id="A0A9D4VB54"/>
<comment type="caution">
    <text evidence="2">The sequence shown here is derived from an EMBL/GenBank/DDBJ whole genome shotgun (WGS) entry which is preliminary data.</text>
</comment>
<dbReference type="InterPro" id="IPR007146">
    <property type="entry name" value="Sas10/Utp3/C1D"/>
</dbReference>
<reference evidence="2" key="1">
    <citation type="submission" date="2021-01" db="EMBL/GenBank/DDBJ databases">
        <title>Adiantum capillus-veneris genome.</title>
        <authorList>
            <person name="Fang Y."/>
            <person name="Liao Q."/>
        </authorList>
    </citation>
    <scope>NUCLEOTIDE SEQUENCE</scope>
    <source>
        <strain evidence="2">H3</strain>
        <tissue evidence="2">Leaf</tissue>
    </source>
</reference>
<evidence type="ECO:0000313" key="2">
    <source>
        <dbReference type="EMBL" id="KAI5083008.1"/>
    </source>
</evidence>
<accession>A0A9D4VB54</accession>
<sequence>MQCVCAPVASSAPAHLLLGTAVEKRPVRRGKRKMANVEAEFQEHSSPTDEAELVKVLGDMTTGLEEVQSKLVPFLEKVKKGEYSSNNGLSYLDSKHLLLLFYCQSIVFYILLKANGRSVVNHPVIARLIEIRLYLEKIRPIDKKLHYQIEKLLKLATGVSGGAERNEPTTVPDDLLYKPNPDMLVAKIDESNMGKDAVYRPPMIAPTVMDDDRISRDKKSDIRARKDALRKASRSSLVKELASELEGRPEEVKEFIGHESKEMTRELSRLEARAQQEENLFARVPLSRVEKKRLKHLKQSRNGLMGMLDDFDDDISYLVDVEENKRGRVSSREPDSSLSQVDVHLRNPKKLTKFKKQKGLQSKIACLGSTTPPISIGQGHREDNRGTSVGCHY</sequence>
<name>A0A9D4VB54_ADICA</name>
<evidence type="ECO:0000313" key="3">
    <source>
        <dbReference type="Proteomes" id="UP000886520"/>
    </source>
</evidence>
<dbReference type="GO" id="GO:0032040">
    <property type="term" value="C:small-subunit processome"/>
    <property type="evidence" value="ECO:0007669"/>
    <property type="project" value="TreeGrafter"/>
</dbReference>
<gene>
    <name evidence="2" type="ORF">GOP47_0002751</name>
</gene>
<organism evidence="2 3">
    <name type="scientific">Adiantum capillus-veneris</name>
    <name type="common">Maidenhair fern</name>
    <dbReference type="NCBI Taxonomy" id="13818"/>
    <lineage>
        <taxon>Eukaryota</taxon>
        <taxon>Viridiplantae</taxon>
        <taxon>Streptophyta</taxon>
        <taxon>Embryophyta</taxon>
        <taxon>Tracheophyta</taxon>
        <taxon>Polypodiopsida</taxon>
        <taxon>Polypodiidae</taxon>
        <taxon>Polypodiales</taxon>
        <taxon>Pteridineae</taxon>
        <taxon>Pteridaceae</taxon>
        <taxon>Vittarioideae</taxon>
        <taxon>Adiantum</taxon>
    </lineage>
</organism>
<dbReference type="Pfam" id="PF04000">
    <property type="entry name" value="Sas10_Utp3"/>
    <property type="match status" value="1"/>
</dbReference>
<keyword evidence="3" id="KW-1185">Reference proteome</keyword>
<dbReference type="Proteomes" id="UP000886520">
    <property type="component" value="Chromosome 3"/>
</dbReference>
<dbReference type="PANTHER" id="PTHR13237:SF9">
    <property type="entry name" value="NEUROGUIDIN"/>
    <property type="match status" value="1"/>
</dbReference>
<dbReference type="OrthoDB" id="203440at2759"/>
<dbReference type="EMBL" id="JABFUD020000002">
    <property type="protein sequence ID" value="KAI5083008.1"/>
    <property type="molecule type" value="Genomic_DNA"/>
</dbReference>
<feature type="region of interest" description="Disordered" evidence="1">
    <location>
        <begin position="373"/>
        <end position="393"/>
    </location>
</feature>